<sequence>MIRDFPSSLAFSLTWLHGAGITDVCNSYTRRDVVWQLMWITCPNRYSRYPGTHVPCPANLHLIKPQHHRSTASFRVTRQILRR</sequence>
<accession>A0A2T3AA12</accession>
<dbReference type="EMBL" id="KZ678428">
    <property type="protein sequence ID" value="PSR88484.1"/>
    <property type="molecule type" value="Genomic_DNA"/>
</dbReference>
<dbReference type="InParanoid" id="A0A2T3AA12"/>
<evidence type="ECO:0000313" key="2">
    <source>
        <dbReference type="Proteomes" id="UP000241462"/>
    </source>
</evidence>
<dbReference type="AlphaFoldDB" id="A0A2T3AA12"/>
<organism evidence="1 2">
    <name type="scientific">Coniella lustricola</name>
    <dbReference type="NCBI Taxonomy" id="2025994"/>
    <lineage>
        <taxon>Eukaryota</taxon>
        <taxon>Fungi</taxon>
        <taxon>Dikarya</taxon>
        <taxon>Ascomycota</taxon>
        <taxon>Pezizomycotina</taxon>
        <taxon>Sordariomycetes</taxon>
        <taxon>Sordariomycetidae</taxon>
        <taxon>Diaporthales</taxon>
        <taxon>Schizoparmaceae</taxon>
        <taxon>Coniella</taxon>
    </lineage>
</organism>
<protein>
    <submittedName>
        <fullName evidence="1">Uncharacterized protein</fullName>
    </submittedName>
</protein>
<evidence type="ECO:0000313" key="1">
    <source>
        <dbReference type="EMBL" id="PSR88484.1"/>
    </source>
</evidence>
<name>A0A2T3AA12_9PEZI</name>
<proteinExistence type="predicted"/>
<keyword evidence="2" id="KW-1185">Reference proteome</keyword>
<gene>
    <name evidence="1" type="ORF">BD289DRAFT_432134</name>
</gene>
<reference evidence="1 2" key="1">
    <citation type="journal article" date="2018" name="Mycol. Prog.">
        <title>Coniella lustricola, a new species from submerged detritus.</title>
        <authorList>
            <person name="Raudabaugh D.B."/>
            <person name="Iturriaga T."/>
            <person name="Carver A."/>
            <person name="Mondo S."/>
            <person name="Pangilinan J."/>
            <person name="Lipzen A."/>
            <person name="He G."/>
            <person name="Amirebrahimi M."/>
            <person name="Grigoriev I.V."/>
            <person name="Miller A.N."/>
        </authorList>
    </citation>
    <scope>NUCLEOTIDE SEQUENCE [LARGE SCALE GENOMIC DNA]</scope>
    <source>
        <strain evidence="1 2">B22-T-1</strain>
    </source>
</reference>
<dbReference type="Proteomes" id="UP000241462">
    <property type="component" value="Unassembled WGS sequence"/>
</dbReference>